<dbReference type="Proteomes" id="UP000005627">
    <property type="component" value="Chromosome 2"/>
</dbReference>
<organism evidence="2 3">
    <name type="scientific">Torulaspora delbrueckii</name>
    <name type="common">Yeast</name>
    <name type="synonym">Candida colliculosa</name>
    <dbReference type="NCBI Taxonomy" id="4950"/>
    <lineage>
        <taxon>Eukaryota</taxon>
        <taxon>Fungi</taxon>
        <taxon>Dikarya</taxon>
        <taxon>Ascomycota</taxon>
        <taxon>Saccharomycotina</taxon>
        <taxon>Saccharomycetes</taxon>
        <taxon>Saccharomycetales</taxon>
        <taxon>Saccharomycetaceae</taxon>
        <taxon>Torulaspora</taxon>
    </lineage>
</organism>
<sequence length="224" mass="26341">MSCDQKPANTMVEPRMSITESNSRHVKFDDNEEGKMPVKMAPVAKKVDYSSDESDDEDEAPQEEGLSSGKSSIEDEIREREEALKREKQEVKQRRRKLDARFREQQLEKEAKAKDDQELPEELPEEFFEKLDEEVHEKPVEQIPKHINFNDIDTEQYLPEIKKQLEKKRTNTLKRLRATTVKRGLFNVTLLDDSQKLSAMAPKREAKIMNTKDKWLKRKAIKRK</sequence>
<evidence type="ECO:0000313" key="2">
    <source>
        <dbReference type="EMBL" id="CCE90364.1"/>
    </source>
</evidence>
<gene>
    <name evidence="2" type="primary">TDEL0B02350</name>
    <name evidence="2" type="ORF">TDEL_0B02350</name>
</gene>
<feature type="compositionally biased region" description="Basic and acidic residues" evidence="1">
    <location>
        <begin position="72"/>
        <end position="92"/>
    </location>
</feature>
<dbReference type="HOGENOM" id="CLU_077704_0_0_1"/>
<evidence type="ECO:0000313" key="3">
    <source>
        <dbReference type="Proteomes" id="UP000005627"/>
    </source>
</evidence>
<proteinExistence type="predicted"/>
<dbReference type="RefSeq" id="XP_003679575.1">
    <property type="nucleotide sequence ID" value="XM_003679527.1"/>
</dbReference>
<dbReference type="eggNOG" id="ENOG502S51X">
    <property type="taxonomic scope" value="Eukaryota"/>
</dbReference>
<dbReference type="OrthoDB" id="4096107at2759"/>
<evidence type="ECO:0000256" key="1">
    <source>
        <dbReference type="SAM" id="MobiDB-lite"/>
    </source>
</evidence>
<dbReference type="GO" id="GO:0034511">
    <property type="term" value="F:U3 snoRNA binding"/>
    <property type="evidence" value="ECO:0007669"/>
    <property type="project" value="EnsemblFungi"/>
</dbReference>
<dbReference type="InterPro" id="IPR013268">
    <property type="entry name" value="UTP16"/>
</dbReference>
<dbReference type="GO" id="GO:0032040">
    <property type="term" value="C:small-subunit processome"/>
    <property type="evidence" value="ECO:0007669"/>
    <property type="project" value="EnsemblFungi"/>
</dbReference>
<feature type="region of interest" description="Disordered" evidence="1">
    <location>
        <begin position="1"/>
        <end position="124"/>
    </location>
</feature>
<protein>
    <submittedName>
        <fullName evidence="2">Uncharacterized protein</fullName>
    </submittedName>
</protein>
<reference evidence="2 3" key="1">
    <citation type="journal article" date="2011" name="Proc. Natl. Acad. Sci. U.S.A.">
        <title>Evolutionary erosion of yeast sex chromosomes by mating-type switching accidents.</title>
        <authorList>
            <person name="Gordon J.L."/>
            <person name="Armisen D."/>
            <person name="Proux-Wera E."/>
            <person name="Oheigeartaigh S.S."/>
            <person name="Byrne K.P."/>
            <person name="Wolfe K.H."/>
        </authorList>
    </citation>
    <scope>NUCLEOTIDE SEQUENCE [LARGE SCALE GENOMIC DNA]</scope>
    <source>
        <strain evidence="3">ATCC 10662 / CBS 1146 / NBRC 0425 / NCYC 2629 / NRRL Y-866</strain>
    </source>
</reference>
<dbReference type="GO" id="GO:0000447">
    <property type="term" value="P:endonucleolytic cleavage in ITS1 to separate SSU-rRNA from 5.8S rRNA and LSU-rRNA from tricistronic rRNA transcript (SSU-rRNA, 5.8S rRNA, LSU-rRNA)"/>
    <property type="evidence" value="ECO:0007669"/>
    <property type="project" value="EnsemblFungi"/>
</dbReference>
<dbReference type="STRING" id="1076872.G8ZP20"/>
<feature type="compositionally biased region" description="Basic and acidic residues" evidence="1">
    <location>
        <begin position="99"/>
        <end position="117"/>
    </location>
</feature>
<dbReference type="EMBL" id="HE616743">
    <property type="protein sequence ID" value="CCE90364.1"/>
    <property type="molecule type" value="Genomic_DNA"/>
</dbReference>
<dbReference type="GeneID" id="11504285"/>
<feature type="compositionally biased region" description="Acidic residues" evidence="1">
    <location>
        <begin position="50"/>
        <end position="62"/>
    </location>
</feature>
<name>G8ZP20_TORDE</name>
<dbReference type="AlphaFoldDB" id="G8ZP20"/>
<dbReference type="InParanoid" id="G8ZP20"/>
<accession>G8ZP20</accession>
<dbReference type="FunCoup" id="G8ZP20">
    <property type="interactions" value="289"/>
</dbReference>
<dbReference type="GO" id="GO:0000472">
    <property type="term" value="P:endonucleolytic cleavage to generate mature 5'-end of SSU-rRNA from (SSU-rRNA, 5.8S rRNA, LSU-rRNA)"/>
    <property type="evidence" value="ECO:0007669"/>
    <property type="project" value="EnsemblFungi"/>
</dbReference>
<dbReference type="Pfam" id="PF08297">
    <property type="entry name" value="U3_snoRNA_assoc"/>
    <property type="match status" value="1"/>
</dbReference>
<dbReference type="KEGG" id="tdl:TDEL_0B02350"/>
<feature type="compositionally biased region" description="Basic and acidic residues" evidence="1">
    <location>
        <begin position="22"/>
        <end position="36"/>
    </location>
</feature>
<keyword evidence="3" id="KW-1185">Reference proteome</keyword>